<dbReference type="SUPFAM" id="SSF46785">
    <property type="entry name" value="Winged helix' DNA-binding domain"/>
    <property type="match status" value="1"/>
</dbReference>
<dbReference type="Gene3D" id="1.10.10.10">
    <property type="entry name" value="Winged helix-like DNA-binding domain superfamily/Winged helix DNA-binding domain"/>
    <property type="match status" value="1"/>
</dbReference>
<dbReference type="PRINTS" id="PR00039">
    <property type="entry name" value="HTHLYSR"/>
</dbReference>
<proteinExistence type="inferred from homology"/>
<evidence type="ECO:0000256" key="1">
    <source>
        <dbReference type="ARBA" id="ARBA00009437"/>
    </source>
</evidence>
<evidence type="ECO:0000256" key="2">
    <source>
        <dbReference type="ARBA" id="ARBA00023015"/>
    </source>
</evidence>
<dbReference type="InterPro" id="IPR000847">
    <property type="entry name" value="LysR_HTH_N"/>
</dbReference>
<protein>
    <submittedName>
        <fullName evidence="6">LysR family transcriptional regulator</fullName>
    </submittedName>
</protein>
<feature type="domain" description="HTH lysR-type" evidence="5">
    <location>
        <begin position="28"/>
        <end position="85"/>
    </location>
</feature>
<dbReference type="Proteomes" id="UP000028878">
    <property type="component" value="Unassembled WGS sequence"/>
</dbReference>
<dbReference type="AlphaFoldDB" id="A0A1L1PXR1"/>
<dbReference type="GO" id="GO:0003700">
    <property type="term" value="F:DNA-binding transcription factor activity"/>
    <property type="evidence" value="ECO:0007669"/>
    <property type="project" value="InterPro"/>
</dbReference>
<evidence type="ECO:0000256" key="3">
    <source>
        <dbReference type="ARBA" id="ARBA00023125"/>
    </source>
</evidence>
<dbReference type="PROSITE" id="PS50931">
    <property type="entry name" value="HTH_LYSR"/>
    <property type="match status" value="1"/>
</dbReference>
<sequence length="335" mass="37090">MLHVIFFMYTKPEPTPMSDIDRVLRSNLKLKHLQLIVALDEFRHLGRSAEFLSLTQPAVSKSLAEIERLFGLELFVRSTRGTEPTAYGQKVARFARSVLADFDRTREDISAVASGGAGRIRVGAMVVATPGLLMEAVSRLKQEAPRTAVLVEEGDLSRLLPRLRVGELDFIVGRLEPGYASPDLETEALYTEAMSVVVASDHALARLRKPGWADLAAQPWVVPPPWASSRIKLNQMFYKHGLEPPADIVETASFLVTLSFLRQHRRVAFVAHEVARYLEGEQLARTLALPVPIELPPVGLIMLRGGLRTPAADKLLGTLRASARRGAKARRRPAR</sequence>
<keyword evidence="2" id="KW-0805">Transcription regulation</keyword>
<evidence type="ECO:0000313" key="7">
    <source>
        <dbReference type="Proteomes" id="UP000028878"/>
    </source>
</evidence>
<dbReference type="PANTHER" id="PTHR30419:SF8">
    <property type="entry name" value="NITROGEN ASSIMILATION TRANSCRIPTIONAL ACTIVATOR-RELATED"/>
    <property type="match status" value="1"/>
</dbReference>
<dbReference type="InterPro" id="IPR036390">
    <property type="entry name" value="WH_DNA-bd_sf"/>
</dbReference>
<keyword evidence="4" id="KW-0804">Transcription</keyword>
<dbReference type="PANTHER" id="PTHR30419">
    <property type="entry name" value="HTH-TYPE TRANSCRIPTIONAL REGULATOR YBHD"/>
    <property type="match status" value="1"/>
</dbReference>
<dbReference type="InterPro" id="IPR005119">
    <property type="entry name" value="LysR_subst-bd"/>
</dbReference>
<reference evidence="7" key="1">
    <citation type="submission" date="2014-11" db="EMBL/GenBank/DDBJ databases">
        <title>Draft genome sequence of Hydrogenophaga intermedia S1.</title>
        <authorList>
            <person name="Gan H.M."/>
            <person name="Chew T.H."/>
            <person name="Stolz A."/>
        </authorList>
    </citation>
    <scope>NUCLEOTIDE SEQUENCE [LARGE SCALE GENOMIC DNA]</scope>
    <source>
        <strain evidence="7">S1</strain>
    </source>
</reference>
<dbReference type="Pfam" id="PF00126">
    <property type="entry name" value="HTH_1"/>
    <property type="match status" value="1"/>
</dbReference>
<dbReference type="Pfam" id="PF03466">
    <property type="entry name" value="LysR_substrate"/>
    <property type="match status" value="1"/>
</dbReference>
<comment type="similarity">
    <text evidence="1">Belongs to the LysR transcriptional regulatory family.</text>
</comment>
<dbReference type="InterPro" id="IPR036388">
    <property type="entry name" value="WH-like_DNA-bd_sf"/>
</dbReference>
<dbReference type="SUPFAM" id="SSF53850">
    <property type="entry name" value="Periplasmic binding protein-like II"/>
    <property type="match status" value="1"/>
</dbReference>
<dbReference type="Gene3D" id="3.40.190.290">
    <property type="match status" value="1"/>
</dbReference>
<dbReference type="InterPro" id="IPR050950">
    <property type="entry name" value="HTH-type_LysR_regulators"/>
</dbReference>
<accession>A0A1L1PXR1</accession>
<evidence type="ECO:0000256" key="4">
    <source>
        <dbReference type="ARBA" id="ARBA00023163"/>
    </source>
</evidence>
<name>A0A1L1PXR1_HYDIT</name>
<organism evidence="6 7">
    <name type="scientific">Hydrogenophaga intermedia</name>
    <dbReference type="NCBI Taxonomy" id="65786"/>
    <lineage>
        <taxon>Bacteria</taxon>
        <taxon>Pseudomonadati</taxon>
        <taxon>Pseudomonadota</taxon>
        <taxon>Betaproteobacteria</taxon>
        <taxon>Burkholderiales</taxon>
        <taxon>Comamonadaceae</taxon>
        <taxon>Hydrogenophaga</taxon>
    </lineage>
</organism>
<dbReference type="GO" id="GO:0005829">
    <property type="term" value="C:cytosol"/>
    <property type="evidence" value="ECO:0007669"/>
    <property type="project" value="TreeGrafter"/>
</dbReference>
<dbReference type="EMBL" id="CCAE010000042">
    <property type="protein sequence ID" value="CDN89411.1"/>
    <property type="molecule type" value="Genomic_DNA"/>
</dbReference>
<keyword evidence="7" id="KW-1185">Reference proteome</keyword>
<dbReference type="GO" id="GO:0003677">
    <property type="term" value="F:DNA binding"/>
    <property type="evidence" value="ECO:0007669"/>
    <property type="project" value="UniProtKB-KW"/>
</dbReference>
<evidence type="ECO:0000313" key="6">
    <source>
        <dbReference type="EMBL" id="CDN89411.1"/>
    </source>
</evidence>
<evidence type="ECO:0000259" key="5">
    <source>
        <dbReference type="PROSITE" id="PS50931"/>
    </source>
</evidence>
<gene>
    <name evidence="6" type="ORF">BN948_03848</name>
</gene>
<keyword evidence="3" id="KW-0238">DNA-binding</keyword>